<evidence type="ECO:0000313" key="3">
    <source>
        <dbReference type="EMBL" id="MBO0610713.1"/>
    </source>
</evidence>
<name>A0ABS3ICI7_9MICO</name>
<feature type="transmembrane region" description="Helical" evidence="2">
    <location>
        <begin position="138"/>
        <end position="159"/>
    </location>
</feature>
<keyword evidence="2" id="KW-1133">Transmembrane helix</keyword>
<sequence>MIETTKAIADAIASHTEALFGKKWTEILSWTVYGAAAVWLYWHLLSADGDGTIRMDQVERRPLDGVSSLLAELDAAPPAWLYEAITWSTSPDRSALVAILAILCAAAAITSARSPNPGWAILTVLRGLAAVQGGGMHALWITAAAIAAPVAVSILLGLLQGCRKVKDKTHTPLYTTQQLLNVFVPFGLVLAAPIVALFHLVKCFSMPRREDAGALELSSVSLRALRDSGDAEDRRTAHHALVIAGALLAMPDERDDHARSLSWIMTGPTGARIPDQSATDAALRQVARQYETHHDPNVAEQTSRSRQGALYCGTTWRHTSRPNPKPTTRAPSPTTDHVRPPVRPVPQPT</sequence>
<dbReference type="EMBL" id="JAFMPK010000047">
    <property type="protein sequence ID" value="MBO0610713.1"/>
    <property type="molecule type" value="Genomic_DNA"/>
</dbReference>
<reference evidence="3 4" key="1">
    <citation type="submission" date="2021-03" db="EMBL/GenBank/DDBJ databases">
        <authorList>
            <person name="Xin L."/>
        </authorList>
    </citation>
    <scope>NUCLEOTIDE SEQUENCE [LARGE SCALE GENOMIC DNA]</scope>
    <source>
        <strain evidence="3 4">XHU 5031</strain>
    </source>
</reference>
<proteinExistence type="predicted"/>
<gene>
    <name evidence="3" type="ORF">J0911_16935</name>
</gene>
<organism evidence="3 4">
    <name type="scientific">Myceligenerans salitolerans</name>
    <dbReference type="NCBI Taxonomy" id="1230528"/>
    <lineage>
        <taxon>Bacteria</taxon>
        <taxon>Bacillati</taxon>
        <taxon>Actinomycetota</taxon>
        <taxon>Actinomycetes</taxon>
        <taxon>Micrococcales</taxon>
        <taxon>Promicromonosporaceae</taxon>
        <taxon>Myceligenerans</taxon>
    </lineage>
</organism>
<evidence type="ECO:0000256" key="1">
    <source>
        <dbReference type="SAM" id="MobiDB-lite"/>
    </source>
</evidence>
<evidence type="ECO:0000313" key="4">
    <source>
        <dbReference type="Proteomes" id="UP000664617"/>
    </source>
</evidence>
<accession>A0ABS3ICI7</accession>
<feature type="region of interest" description="Disordered" evidence="1">
    <location>
        <begin position="314"/>
        <end position="349"/>
    </location>
</feature>
<dbReference type="Proteomes" id="UP000664617">
    <property type="component" value="Unassembled WGS sequence"/>
</dbReference>
<keyword evidence="2" id="KW-0812">Transmembrane</keyword>
<keyword evidence="4" id="KW-1185">Reference proteome</keyword>
<dbReference type="RefSeq" id="WP_207276622.1">
    <property type="nucleotide sequence ID" value="NZ_JAFMPK010000047.1"/>
</dbReference>
<comment type="caution">
    <text evidence="3">The sequence shown here is derived from an EMBL/GenBank/DDBJ whole genome shotgun (WGS) entry which is preliminary data.</text>
</comment>
<evidence type="ECO:0000256" key="2">
    <source>
        <dbReference type="SAM" id="Phobius"/>
    </source>
</evidence>
<feature type="transmembrane region" description="Helical" evidence="2">
    <location>
        <begin position="95"/>
        <end position="112"/>
    </location>
</feature>
<feature type="transmembrane region" description="Helical" evidence="2">
    <location>
        <begin position="179"/>
        <end position="201"/>
    </location>
</feature>
<reference evidence="4" key="2">
    <citation type="submission" date="2023-07" db="EMBL/GenBank/DDBJ databases">
        <title>Myceligenerans salitolerans sp. nov., a halotolerant actinomycete isolated from a salt lake in Xinjiang, China.</title>
        <authorList>
            <person name="Guan T."/>
        </authorList>
    </citation>
    <scope>NUCLEOTIDE SEQUENCE [LARGE SCALE GENOMIC DNA]</scope>
    <source>
        <strain evidence="4">XHU 5031</strain>
    </source>
</reference>
<keyword evidence="2" id="KW-0472">Membrane</keyword>
<protein>
    <submittedName>
        <fullName evidence="3">Uncharacterized protein</fullName>
    </submittedName>
</protein>